<organism evidence="1 2">
    <name type="scientific">Baia soyae</name>
    <dbReference type="NCBI Taxonomy" id="1544746"/>
    <lineage>
        <taxon>Bacteria</taxon>
        <taxon>Bacillati</taxon>
        <taxon>Bacillota</taxon>
        <taxon>Bacilli</taxon>
        <taxon>Bacillales</taxon>
        <taxon>Thermoactinomycetaceae</taxon>
        <taxon>Baia</taxon>
    </lineage>
</organism>
<evidence type="ECO:0000313" key="2">
    <source>
        <dbReference type="Proteomes" id="UP000294746"/>
    </source>
</evidence>
<gene>
    <name evidence="1" type="ORF">EDD57_11929</name>
</gene>
<keyword evidence="2" id="KW-1185">Reference proteome</keyword>
<reference evidence="1 2" key="1">
    <citation type="submission" date="2019-03" db="EMBL/GenBank/DDBJ databases">
        <title>Genomic Encyclopedia of Type Strains, Phase IV (KMG-IV): sequencing the most valuable type-strain genomes for metagenomic binning, comparative biology and taxonomic classification.</title>
        <authorList>
            <person name="Goeker M."/>
        </authorList>
    </citation>
    <scope>NUCLEOTIDE SEQUENCE [LARGE SCALE GENOMIC DNA]</scope>
    <source>
        <strain evidence="1 2">DSM 46831</strain>
    </source>
</reference>
<proteinExistence type="predicted"/>
<comment type="caution">
    <text evidence="1">The sequence shown here is derived from an EMBL/GenBank/DDBJ whole genome shotgun (WGS) entry which is preliminary data.</text>
</comment>
<sequence>MIQQAEPHPPTLEKFQEGEMAVRLRAMLAILLSVVIRSTGRFWCNMSERTLRVLHLPRRRMTERTCFSHPCRIAIEQ</sequence>
<dbReference type="AlphaFoldDB" id="A0A4R2RST3"/>
<dbReference type="EMBL" id="SLXV01000019">
    <property type="protein sequence ID" value="TCP67342.1"/>
    <property type="molecule type" value="Genomic_DNA"/>
</dbReference>
<evidence type="ECO:0000313" key="1">
    <source>
        <dbReference type="EMBL" id="TCP67342.1"/>
    </source>
</evidence>
<accession>A0A4R2RST3</accession>
<dbReference type="Proteomes" id="UP000294746">
    <property type="component" value="Unassembled WGS sequence"/>
</dbReference>
<protein>
    <submittedName>
        <fullName evidence="1">Uncharacterized protein</fullName>
    </submittedName>
</protein>
<name>A0A4R2RST3_9BACL</name>